<feature type="transmembrane region" description="Helical" evidence="1">
    <location>
        <begin position="34"/>
        <end position="53"/>
    </location>
</feature>
<reference evidence="2" key="2">
    <citation type="submission" date="2021-09" db="EMBL/GenBank/DDBJ databases">
        <authorList>
            <person name="Gilroy R."/>
        </authorList>
    </citation>
    <scope>NUCLEOTIDE SEQUENCE</scope>
    <source>
        <strain evidence="2">ChiGjej3B3-7470</strain>
    </source>
</reference>
<comment type="caution">
    <text evidence="2">The sequence shown here is derived from an EMBL/GenBank/DDBJ whole genome shotgun (WGS) entry which is preliminary data.</text>
</comment>
<keyword evidence="1" id="KW-0472">Membrane</keyword>
<name>A0A921EMY9_9ACTN</name>
<gene>
    <name evidence="2" type="ORF">K8V15_05800</name>
</gene>
<dbReference type="AlphaFoldDB" id="A0A921EMY9"/>
<protein>
    <submittedName>
        <fullName evidence="2">Uncharacterized protein</fullName>
    </submittedName>
</protein>
<sequence>MNKHPLDVTAIAVALGALGFGIVLILSPMLDARFVQPILAGVLAVAGTTALLASRLGRKTKTTPIERNRP</sequence>
<keyword evidence="1" id="KW-0812">Transmembrane</keyword>
<evidence type="ECO:0000313" key="3">
    <source>
        <dbReference type="Proteomes" id="UP000712713"/>
    </source>
</evidence>
<dbReference type="Proteomes" id="UP000712713">
    <property type="component" value="Unassembled WGS sequence"/>
</dbReference>
<keyword evidence="1" id="KW-1133">Transmembrane helix</keyword>
<evidence type="ECO:0000313" key="2">
    <source>
        <dbReference type="EMBL" id="HJE51478.1"/>
    </source>
</evidence>
<organism evidence="2 3">
    <name type="scientific">Tessaracoccus flavescens</name>
    <dbReference type="NCBI Taxonomy" id="399497"/>
    <lineage>
        <taxon>Bacteria</taxon>
        <taxon>Bacillati</taxon>
        <taxon>Actinomycetota</taxon>
        <taxon>Actinomycetes</taxon>
        <taxon>Propionibacteriales</taxon>
        <taxon>Propionibacteriaceae</taxon>
        <taxon>Tessaracoccus</taxon>
    </lineage>
</organism>
<accession>A0A921EMY9</accession>
<evidence type="ECO:0000256" key="1">
    <source>
        <dbReference type="SAM" id="Phobius"/>
    </source>
</evidence>
<feature type="transmembrane region" description="Helical" evidence="1">
    <location>
        <begin position="7"/>
        <end position="28"/>
    </location>
</feature>
<proteinExistence type="predicted"/>
<dbReference type="EMBL" id="DYZF01000145">
    <property type="protein sequence ID" value="HJE51478.1"/>
    <property type="molecule type" value="Genomic_DNA"/>
</dbReference>
<reference evidence="2" key="1">
    <citation type="journal article" date="2021" name="PeerJ">
        <title>Extensive microbial diversity within the chicken gut microbiome revealed by metagenomics and culture.</title>
        <authorList>
            <person name="Gilroy R."/>
            <person name="Ravi A."/>
            <person name="Getino M."/>
            <person name="Pursley I."/>
            <person name="Horton D.L."/>
            <person name="Alikhan N.F."/>
            <person name="Baker D."/>
            <person name="Gharbi K."/>
            <person name="Hall N."/>
            <person name="Watson M."/>
            <person name="Adriaenssens E.M."/>
            <person name="Foster-Nyarko E."/>
            <person name="Jarju S."/>
            <person name="Secka A."/>
            <person name="Antonio M."/>
            <person name="Oren A."/>
            <person name="Chaudhuri R.R."/>
            <person name="La Ragione R."/>
            <person name="Hildebrand F."/>
            <person name="Pallen M.J."/>
        </authorList>
    </citation>
    <scope>NUCLEOTIDE SEQUENCE</scope>
    <source>
        <strain evidence="2">ChiGjej3B3-7470</strain>
    </source>
</reference>